<dbReference type="Proteomes" id="UP001501771">
    <property type="component" value="Unassembled WGS sequence"/>
</dbReference>
<evidence type="ECO:0000256" key="2">
    <source>
        <dbReference type="ARBA" id="ARBA00022448"/>
    </source>
</evidence>
<gene>
    <name evidence="5" type="ORF">GCM10009844_40610</name>
</gene>
<feature type="region of interest" description="Disordered" evidence="4">
    <location>
        <begin position="184"/>
        <end position="204"/>
    </location>
</feature>
<organism evidence="5 6">
    <name type="scientific">Nocardioides koreensis</name>
    <dbReference type="NCBI Taxonomy" id="433651"/>
    <lineage>
        <taxon>Bacteria</taxon>
        <taxon>Bacillati</taxon>
        <taxon>Actinomycetota</taxon>
        <taxon>Actinomycetes</taxon>
        <taxon>Propionibacteriales</taxon>
        <taxon>Nocardioidaceae</taxon>
        <taxon>Nocardioides</taxon>
    </lineage>
</organism>
<sequence length="204" mass="22465">MPQPSRVPPGRAGRIWLHRRLAAAERGREQLDRKLRILLPELQRRRLRAERFDREWRAACAVARTWLLRVAILGGEDAVVGAAAAEPARVEVTWATTMGLGYPAGAELVTQPGRAVPPANAAVVPAVEAFEAALRAGVGSAAADEAVRRVEAEIAVTRRRMRALERRWMPWLREALAEREAALEQGEREDGVRLRRAVGGRAGP</sequence>
<dbReference type="InterPro" id="IPR002699">
    <property type="entry name" value="V_ATPase_D"/>
</dbReference>
<keyword evidence="3" id="KW-0406">Ion transport</keyword>
<keyword evidence="2" id="KW-0813">Transport</keyword>
<evidence type="ECO:0000313" key="5">
    <source>
        <dbReference type="EMBL" id="GAA2154576.1"/>
    </source>
</evidence>
<evidence type="ECO:0000256" key="3">
    <source>
        <dbReference type="ARBA" id="ARBA00023065"/>
    </source>
</evidence>
<evidence type="ECO:0008006" key="7">
    <source>
        <dbReference type="Google" id="ProtNLM"/>
    </source>
</evidence>
<dbReference type="EMBL" id="BAAAQR010000015">
    <property type="protein sequence ID" value="GAA2154576.1"/>
    <property type="molecule type" value="Genomic_DNA"/>
</dbReference>
<dbReference type="Gene3D" id="1.10.287.3240">
    <property type="match status" value="1"/>
</dbReference>
<comment type="similarity">
    <text evidence="1">Belongs to the V-ATPase D subunit family.</text>
</comment>
<keyword evidence="6" id="KW-1185">Reference proteome</keyword>
<feature type="compositionally biased region" description="Basic and acidic residues" evidence="4">
    <location>
        <begin position="184"/>
        <end position="193"/>
    </location>
</feature>
<evidence type="ECO:0000313" key="6">
    <source>
        <dbReference type="Proteomes" id="UP001501771"/>
    </source>
</evidence>
<evidence type="ECO:0000256" key="1">
    <source>
        <dbReference type="ARBA" id="ARBA00005850"/>
    </source>
</evidence>
<reference evidence="6" key="1">
    <citation type="journal article" date="2019" name="Int. J. Syst. Evol. Microbiol.">
        <title>The Global Catalogue of Microorganisms (GCM) 10K type strain sequencing project: providing services to taxonomists for standard genome sequencing and annotation.</title>
        <authorList>
            <consortium name="The Broad Institute Genomics Platform"/>
            <consortium name="The Broad Institute Genome Sequencing Center for Infectious Disease"/>
            <person name="Wu L."/>
            <person name="Ma J."/>
        </authorList>
    </citation>
    <scope>NUCLEOTIDE SEQUENCE [LARGE SCALE GENOMIC DNA]</scope>
    <source>
        <strain evidence="6">JCM 16022</strain>
    </source>
</reference>
<name>A0ABP5M0A2_9ACTN</name>
<protein>
    <recommendedName>
        <fullName evidence="7">V-type ATPase, D subunit</fullName>
    </recommendedName>
</protein>
<accession>A0ABP5M0A2</accession>
<proteinExistence type="inferred from homology"/>
<evidence type="ECO:0000256" key="4">
    <source>
        <dbReference type="SAM" id="MobiDB-lite"/>
    </source>
</evidence>
<dbReference type="RefSeq" id="WP_344156875.1">
    <property type="nucleotide sequence ID" value="NZ_BAAAQR010000015.1"/>
</dbReference>
<dbReference type="Pfam" id="PF01813">
    <property type="entry name" value="ATP-synt_D"/>
    <property type="match status" value="1"/>
</dbReference>
<comment type="caution">
    <text evidence="5">The sequence shown here is derived from an EMBL/GenBank/DDBJ whole genome shotgun (WGS) entry which is preliminary data.</text>
</comment>